<protein>
    <recommendedName>
        <fullName evidence="1">Methyltransferase small N-terminal domain-containing protein</fullName>
    </recommendedName>
</protein>
<dbReference type="AlphaFoldDB" id="A0A4D6Y9C4"/>
<dbReference type="Proteomes" id="UP000298716">
    <property type="component" value="Chromosome"/>
</dbReference>
<evidence type="ECO:0000313" key="2">
    <source>
        <dbReference type="EMBL" id="QCI22774.1"/>
    </source>
</evidence>
<dbReference type="Gene3D" id="3.40.50.150">
    <property type="entry name" value="Vaccinia Virus protein VP39"/>
    <property type="match status" value="1"/>
</dbReference>
<dbReference type="Pfam" id="PF08468">
    <property type="entry name" value="MTS_N"/>
    <property type="match status" value="1"/>
</dbReference>
<dbReference type="GO" id="GO:0008990">
    <property type="term" value="F:rRNA (guanine-N2-)-methyltransferase activity"/>
    <property type="evidence" value="ECO:0007669"/>
    <property type="project" value="InterPro"/>
</dbReference>
<name>A0A4D6Y9C4_9GAMM</name>
<sequence length="68" mass="8119">MSLSKNSQLILRHSKIFQTKKVFFSGNIQDEFPLHLDTVSTKINIQRYNDYINLKKKILKTSRFIIIY</sequence>
<dbReference type="InterPro" id="IPR013675">
    <property type="entry name" value="Mtase_sm_N"/>
</dbReference>
<proteinExistence type="predicted"/>
<gene>
    <name evidence="2" type="ORF">D9V72_01665</name>
</gene>
<reference evidence="2 3" key="1">
    <citation type="submission" date="2018-12" db="EMBL/GenBank/DDBJ databases">
        <authorList>
            <person name="Chong R.A."/>
        </authorList>
    </citation>
    <scope>NUCLEOTIDE SEQUENCE [LARGE SCALE GENOMIC DNA]</scope>
    <source>
        <strain evidence="2 3">Mga</strain>
    </source>
</reference>
<accession>A0A4D6Y9C4</accession>
<evidence type="ECO:0000313" key="3">
    <source>
        <dbReference type="Proteomes" id="UP000298716"/>
    </source>
</evidence>
<dbReference type="RefSeq" id="WP_261979214.1">
    <property type="nucleotide sequence ID" value="NZ_CP034867.1"/>
</dbReference>
<dbReference type="InterPro" id="IPR029063">
    <property type="entry name" value="SAM-dependent_MTases_sf"/>
</dbReference>
<reference evidence="2 3" key="2">
    <citation type="submission" date="2019-05" db="EMBL/GenBank/DDBJ databases">
        <title>Genome evolution of the obligate endosymbiont Buchnera aphidicola.</title>
        <authorList>
            <person name="Moran N.A."/>
        </authorList>
    </citation>
    <scope>NUCLEOTIDE SEQUENCE [LARGE SCALE GENOMIC DNA]</scope>
    <source>
        <strain evidence="2 3">Mga</strain>
    </source>
</reference>
<organism evidence="2 3">
    <name type="scientific">Buchnera aphidicola</name>
    <name type="common">Macrosiphum gaurae</name>
    <dbReference type="NCBI Taxonomy" id="2315801"/>
    <lineage>
        <taxon>Bacteria</taxon>
        <taxon>Pseudomonadati</taxon>
        <taxon>Pseudomonadota</taxon>
        <taxon>Gammaproteobacteria</taxon>
        <taxon>Enterobacterales</taxon>
        <taxon>Erwiniaceae</taxon>
        <taxon>Buchnera</taxon>
    </lineage>
</organism>
<evidence type="ECO:0000259" key="1">
    <source>
        <dbReference type="Pfam" id="PF08468"/>
    </source>
</evidence>
<dbReference type="EMBL" id="CP034867">
    <property type="protein sequence ID" value="QCI22774.1"/>
    <property type="molecule type" value="Genomic_DNA"/>
</dbReference>
<feature type="domain" description="Methyltransferase small N-terminal" evidence="1">
    <location>
        <begin position="7"/>
        <end position="60"/>
    </location>
</feature>